<dbReference type="EC" id="2.3.1.286" evidence="3"/>
<dbReference type="Gene3D" id="3.30.1600.10">
    <property type="entry name" value="SIR2/SIRT2 'Small Domain"/>
    <property type="match status" value="1"/>
</dbReference>
<dbReference type="EMBL" id="BAABHW010000002">
    <property type="protein sequence ID" value="GAA5072597.1"/>
    <property type="molecule type" value="Genomic_DNA"/>
</dbReference>
<evidence type="ECO:0000259" key="5">
    <source>
        <dbReference type="PROSITE" id="PS50305"/>
    </source>
</evidence>
<feature type="binding site" evidence="3">
    <location>
        <begin position="88"/>
        <end position="91"/>
    </location>
    <ligand>
        <name>NAD(+)</name>
        <dbReference type="ChEBI" id="CHEBI:57540"/>
    </ligand>
</feature>
<dbReference type="InterPro" id="IPR029035">
    <property type="entry name" value="DHS-like_NAD/FAD-binding_dom"/>
</dbReference>
<evidence type="ECO:0000256" key="4">
    <source>
        <dbReference type="PROSITE-ProRule" id="PRU00236"/>
    </source>
</evidence>
<comment type="domain">
    <text evidence="3">2 residues (Tyr-53 and Arg-56) present in a large hydrophobic pocket are probably involved in substrate specificity. They are important for desuccinylation activity, but dispensable for deacetylation activity.</text>
</comment>
<feature type="domain" description="Deacetylase sirtuin-type" evidence="5">
    <location>
        <begin position="1"/>
        <end position="230"/>
    </location>
</feature>
<keyword evidence="1" id="KW-0808">Transferase</keyword>
<keyword evidence="2 3" id="KW-0520">NAD</keyword>
<feature type="binding site" evidence="3 4">
    <location>
        <position position="117"/>
    </location>
    <ligand>
        <name>Zn(2+)</name>
        <dbReference type="ChEBI" id="CHEBI:29105"/>
    </ligand>
</feature>
<feature type="binding site" evidence="3 4">
    <location>
        <position position="114"/>
    </location>
    <ligand>
        <name>Zn(2+)</name>
        <dbReference type="ChEBI" id="CHEBI:29105"/>
    </ligand>
</feature>
<feature type="binding site" evidence="3">
    <location>
        <begin position="172"/>
        <end position="174"/>
    </location>
    <ligand>
        <name>NAD(+)</name>
        <dbReference type="ChEBI" id="CHEBI:57540"/>
    </ligand>
</feature>
<dbReference type="Gene3D" id="3.40.50.1220">
    <property type="entry name" value="TPP-binding domain"/>
    <property type="match status" value="1"/>
</dbReference>
<dbReference type="Proteomes" id="UP001499910">
    <property type="component" value="Unassembled WGS sequence"/>
</dbReference>
<name>A0ABP9L7D0_9RHOB</name>
<feature type="binding site" evidence="3">
    <location>
        <position position="53"/>
    </location>
    <ligand>
        <name>substrate</name>
    </ligand>
</feature>
<keyword evidence="7" id="KW-1185">Reference proteome</keyword>
<dbReference type="InterPro" id="IPR026590">
    <property type="entry name" value="Ssirtuin_cat_dom"/>
</dbReference>
<keyword evidence="3 4" id="KW-0862">Zinc</keyword>
<dbReference type="PANTHER" id="PTHR11085">
    <property type="entry name" value="NAD-DEPENDENT PROTEIN DEACYLASE SIRTUIN-5, MITOCHONDRIAL-RELATED"/>
    <property type="match status" value="1"/>
</dbReference>
<sequence length="230" mass="24809">MDRIVILTGAGVSAESGLGTFRDKDGLWTRYDLSEVATPEGYARNPRLVLDFYNARRANALESSPNAAHRALARLQEGFAGEVLLVTQNIDNLHERGGSREVVHMHGEITRALCASCGHRWDAPREMVPSDPCPSCAAPATRPDIVWFGEMPYHMERILPALSEADLFVAIGTSGEVYPAAGFVEIAEEAGAETLEINLDPAPAPGRFDRMIAGKATEAVPAWVVEVLGG</sequence>
<dbReference type="SUPFAM" id="SSF52467">
    <property type="entry name" value="DHS-like NAD/FAD-binding domain"/>
    <property type="match status" value="1"/>
</dbReference>
<evidence type="ECO:0000313" key="7">
    <source>
        <dbReference type="Proteomes" id="UP001499910"/>
    </source>
</evidence>
<dbReference type="InterPro" id="IPR026591">
    <property type="entry name" value="Sirtuin_cat_small_dom_sf"/>
</dbReference>
<comment type="cofactor">
    <cofactor evidence="3">
        <name>Zn(2+)</name>
        <dbReference type="ChEBI" id="CHEBI:29105"/>
    </cofactor>
    <text evidence="3">Binds 1 zinc ion per subunit.</text>
</comment>
<comment type="caution">
    <text evidence="6">The sequence shown here is derived from an EMBL/GenBank/DDBJ whole genome shotgun (WGS) entry which is preliminary data.</text>
</comment>
<reference evidence="7" key="1">
    <citation type="journal article" date="2019" name="Int. J. Syst. Evol. Microbiol.">
        <title>The Global Catalogue of Microorganisms (GCM) 10K type strain sequencing project: providing services to taxonomists for standard genome sequencing and annotation.</title>
        <authorList>
            <consortium name="The Broad Institute Genomics Platform"/>
            <consortium name="The Broad Institute Genome Sequencing Center for Infectious Disease"/>
            <person name="Wu L."/>
            <person name="Ma J."/>
        </authorList>
    </citation>
    <scope>NUCLEOTIDE SEQUENCE [LARGE SCALE GENOMIC DNA]</scope>
    <source>
        <strain evidence="7">JCM 18015</strain>
    </source>
</reference>
<comment type="function">
    <text evidence="3">NAD-dependent lysine deacetylase and desuccinylase that specifically removes acetyl and succinyl groups on target proteins. Modulates the activities of several proteins which are inactive in their acylated form.</text>
</comment>
<gene>
    <name evidence="3" type="primary">cobB</name>
    <name evidence="6" type="ORF">GCM10023209_17540</name>
</gene>
<evidence type="ECO:0000313" key="6">
    <source>
        <dbReference type="EMBL" id="GAA5072597.1"/>
    </source>
</evidence>
<evidence type="ECO:0000256" key="2">
    <source>
        <dbReference type="ARBA" id="ARBA00023027"/>
    </source>
</evidence>
<feature type="binding site" evidence="3">
    <location>
        <begin position="198"/>
        <end position="200"/>
    </location>
    <ligand>
        <name>NAD(+)</name>
        <dbReference type="ChEBI" id="CHEBI:57540"/>
    </ligand>
</feature>
<keyword evidence="3" id="KW-0963">Cytoplasm</keyword>
<dbReference type="RefSeq" id="WP_259550300.1">
    <property type="nucleotide sequence ID" value="NZ_BAABHW010000002.1"/>
</dbReference>
<protein>
    <recommendedName>
        <fullName evidence="3">NAD-dependent protein deacylase</fullName>
        <ecNumber evidence="3">2.3.1.286</ecNumber>
    </recommendedName>
    <alternativeName>
        <fullName evidence="3">Regulatory protein SIR2 homolog</fullName>
    </alternativeName>
</protein>
<dbReference type="PANTHER" id="PTHR11085:SF4">
    <property type="entry name" value="NAD-DEPENDENT PROTEIN DEACYLASE"/>
    <property type="match status" value="1"/>
</dbReference>
<dbReference type="CDD" id="cd01412">
    <property type="entry name" value="SIRT5_Af1_CobB"/>
    <property type="match status" value="1"/>
</dbReference>
<dbReference type="PROSITE" id="PS50305">
    <property type="entry name" value="SIRTUIN"/>
    <property type="match status" value="1"/>
</dbReference>
<organism evidence="6 7">
    <name type="scientific">[Roseibacterium] beibuensis</name>
    <dbReference type="NCBI Taxonomy" id="1193142"/>
    <lineage>
        <taxon>Bacteria</taxon>
        <taxon>Pseudomonadati</taxon>
        <taxon>Pseudomonadota</taxon>
        <taxon>Alphaproteobacteria</taxon>
        <taxon>Rhodobacterales</taxon>
        <taxon>Roseobacteraceae</taxon>
        <taxon>Roseicyclus</taxon>
    </lineage>
</organism>
<feature type="binding site" evidence="3">
    <location>
        <position position="56"/>
    </location>
    <ligand>
        <name>substrate</name>
    </ligand>
</feature>
<feature type="binding site" evidence="3">
    <location>
        <begin position="9"/>
        <end position="28"/>
    </location>
    <ligand>
        <name>NAD(+)</name>
        <dbReference type="ChEBI" id="CHEBI:57540"/>
    </ligand>
</feature>
<evidence type="ECO:0000256" key="1">
    <source>
        <dbReference type="ARBA" id="ARBA00022679"/>
    </source>
</evidence>
<feature type="active site" description="Proton acceptor" evidence="3 4">
    <location>
        <position position="106"/>
    </location>
</feature>
<dbReference type="InterPro" id="IPR003000">
    <property type="entry name" value="Sirtuin"/>
</dbReference>
<keyword evidence="3 4" id="KW-0479">Metal-binding</keyword>
<feature type="binding site" evidence="3">
    <location>
        <position position="216"/>
    </location>
    <ligand>
        <name>NAD(+)</name>
        <dbReference type="ChEBI" id="CHEBI:57540"/>
    </ligand>
</feature>
<dbReference type="InterPro" id="IPR027546">
    <property type="entry name" value="Sirtuin_class_III"/>
</dbReference>
<feature type="binding site" evidence="3 4">
    <location>
        <position position="136"/>
    </location>
    <ligand>
        <name>Zn(2+)</name>
        <dbReference type="ChEBI" id="CHEBI:29105"/>
    </ligand>
</feature>
<feature type="binding site" evidence="3 4">
    <location>
        <position position="133"/>
    </location>
    <ligand>
        <name>Zn(2+)</name>
        <dbReference type="ChEBI" id="CHEBI:29105"/>
    </ligand>
</feature>
<evidence type="ECO:0000256" key="3">
    <source>
        <dbReference type="HAMAP-Rule" id="MF_01121"/>
    </source>
</evidence>
<accession>A0ABP9L7D0</accession>
<dbReference type="Pfam" id="PF02146">
    <property type="entry name" value="SIR2"/>
    <property type="match status" value="1"/>
</dbReference>
<comment type="catalytic activity">
    <reaction evidence="3">
        <text>N(6)-succinyl-L-lysyl-[protein] + NAD(+) + H2O = 2''-O-succinyl-ADP-D-ribose + nicotinamide + L-lysyl-[protein]</text>
        <dbReference type="Rhea" id="RHEA:47668"/>
        <dbReference type="Rhea" id="RHEA-COMP:9752"/>
        <dbReference type="Rhea" id="RHEA-COMP:11877"/>
        <dbReference type="ChEBI" id="CHEBI:15377"/>
        <dbReference type="ChEBI" id="CHEBI:17154"/>
        <dbReference type="ChEBI" id="CHEBI:29969"/>
        <dbReference type="ChEBI" id="CHEBI:57540"/>
        <dbReference type="ChEBI" id="CHEBI:87830"/>
        <dbReference type="ChEBI" id="CHEBI:87832"/>
    </reaction>
</comment>
<dbReference type="InterPro" id="IPR050134">
    <property type="entry name" value="NAD-dep_sirtuin_deacylases"/>
</dbReference>
<dbReference type="HAMAP" id="MF_01121">
    <property type="entry name" value="Sirtuin_ClassIII"/>
    <property type="match status" value="1"/>
</dbReference>
<comment type="similarity">
    <text evidence="3">Belongs to the sirtuin family. Class III subfamily.</text>
</comment>
<comment type="subcellular location">
    <subcellularLocation>
        <location evidence="3">Cytoplasm</location>
    </subcellularLocation>
</comment>
<proteinExistence type="inferred from homology"/>
<comment type="catalytic activity">
    <reaction evidence="3">
        <text>N(6)-acetyl-L-lysyl-[protein] + NAD(+) + H2O = 2''-O-acetyl-ADP-D-ribose + nicotinamide + L-lysyl-[protein]</text>
        <dbReference type="Rhea" id="RHEA:43636"/>
        <dbReference type="Rhea" id="RHEA-COMP:9752"/>
        <dbReference type="Rhea" id="RHEA-COMP:10731"/>
        <dbReference type="ChEBI" id="CHEBI:15377"/>
        <dbReference type="ChEBI" id="CHEBI:17154"/>
        <dbReference type="ChEBI" id="CHEBI:29969"/>
        <dbReference type="ChEBI" id="CHEBI:57540"/>
        <dbReference type="ChEBI" id="CHEBI:61930"/>
        <dbReference type="ChEBI" id="CHEBI:83767"/>
        <dbReference type="EC" id="2.3.1.286"/>
    </reaction>
</comment>